<gene>
    <name evidence="1" type="ORF">S12H4_45193</name>
</gene>
<feature type="non-terminal residue" evidence="1">
    <location>
        <position position="1"/>
    </location>
</feature>
<protein>
    <submittedName>
        <fullName evidence="1">Uncharacterized protein</fullName>
    </submittedName>
</protein>
<sequence>LGGVFTGIYIRFSLFRTNMRQKLITLDPTSWDLAAKKPNFSDWVRNQLRSERNKKEIHLNPPLADITTQRLLWELHQRGEEE</sequence>
<dbReference type="AlphaFoldDB" id="X1V506"/>
<accession>X1V506</accession>
<reference evidence="1" key="1">
    <citation type="journal article" date="2014" name="Front. Microbiol.">
        <title>High frequency of phylogenetically diverse reductive dehalogenase-homologous genes in deep subseafloor sedimentary metagenomes.</title>
        <authorList>
            <person name="Kawai M."/>
            <person name="Futagami T."/>
            <person name="Toyoda A."/>
            <person name="Takaki Y."/>
            <person name="Nishi S."/>
            <person name="Hori S."/>
            <person name="Arai W."/>
            <person name="Tsubouchi T."/>
            <person name="Morono Y."/>
            <person name="Uchiyama I."/>
            <person name="Ito T."/>
            <person name="Fujiyama A."/>
            <person name="Inagaki F."/>
            <person name="Takami H."/>
        </authorList>
    </citation>
    <scope>NUCLEOTIDE SEQUENCE</scope>
    <source>
        <strain evidence="1">Expedition CK06-06</strain>
    </source>
</reference>
<name>X1V506_9ZZZZ</name>
<evidence type="ECO:0000313" key="1">
    <source>
        <dbReference type="EMBL" id="GAJ07236.1"/>
    </source>
</evidence>
<dbReference type="EMBL" id="BARW01027919">
    <property type="protein sequence ID" value="GAJ07236.1"/>
    <property type="molecule type" value="Genomic_DNA"/>
</dbReference>
<comment type="caution">
    <text evidence="1">The sequence shown here is derived from an EMBL/GenBank/DDBJ whole genome shotgun (WGS) entry which is preliminary data.</text>
</comment>
<proteinExistence type="predicted"/>
<organism evidence="1">
    <name type="scientific">marine sediment metagenome</name>
    <dbReference type="NCBI Taxonomy" id="412755"/>
    <lineage>
        <taxon>unclassified sequences</taxon>
        <taxon>metagenomes</taxon>
        <taxon>ecological metagenomes</taxon>
    </lineage>
</organism>